<dbReference type="EMBL" id="JAGGJU010000009">
    <property type="protein sequence ID" value="MBP1851963.1"/>
    <property type="molecule type" value="Genomic_DNA"/>
</dbReference>
<reference evidence="2 3" key="1">
    <citation type="submission" date="2021-03" db="EMBL/GenBank/DDBJ databases">
        <title>Genomic Encyclopedia of Type Strains, Phase IV (KMG-IV): sequencing the most valuable type-strain genomes for metagenomic binning, comparative biology and taxonomic classification.</title>
        <authorList>
            <person name="Goeker M."/>
        </authorList>
    </citation>
    <scope>NUCLEOTIDE SEQUENCE [LARGE SCALE GENOMIC DNA]</scope>
    <source>
        <strain evidence="2 3">DSM 21600</strain>
    </source>
</reference>
<name>A0ABS4E1Z9_9HYPH</name>
<evidence type="ECO:0000313" key="2">
    <source>
        <dbReference type="EMBL" id="MBP1851963.1"/>
    </source>
</evidence>
<evidence type="ECO:0000313" key="3">
    <source>
        <dbReference type="Proteomes" id="UP000759443"/>
    </source>
</evidence>
<accession>A0ABS4E1Z9</accession>
<organism evidence="2 3">
    <name type="scientific">Rhizobium halophytocola</name>
    <dbReference type="NCBI Taxonomy" id="735519"/>
    <lineage>
        <taxon>Bacteria</taxon>
        <taxon>Pseudomonadati</taxon>
        <taxon>Pseudomonadota</taxon>
        <taxon>Alphaproteobacteria</taxon>
        <taxon>Hyphomicrobiales</taxon>
        <taxon>Rhizobiaceae</taxon>
        <taxon>Rhizobium/Agrobacterium group</taxon>
        <taxon>Rhizobium</taxon>
    </lineage>
</organism>
<keyword evidence="1" id="KW-1133">Transmembrane helix</keyword>
<dbReference type="Proteomes" id="UP000759443">
    <property type="component" value="Unassembled WGS sequence"/>
</dbReference>
<keyword evidence="1" id="KW-0812">Transmembrane</keyword>
<gene>
    <name evidence="2" type="ORF">J2Z17_003415</name>
</gene>
<keyword evidence="1" id="KW-0472">Membrane</keyword>
<dbReference type="RefSeq" id="WP_209946800.1">
    <property type="nucleotide sequence ID" value="NZ_JAGGJU010000009.1"/>
</dbReference>
<keyword evidence="3" id="KW-1185">Reference proteome</keyword>
<protein>
    <submittedName>
        <fullName evidence="2">Uncharacterized protein</fullName>
    </submittedName>
</protein>
<feature type="transmembrane region" description="Helical" evidence="1">
    <location>
        <begin position="6"/>
        <end position="39"/>
    </location>
</feature>
<proteinExistence type="predicted"/>
<comment type="caution">
    <text evidence="2">The sequence shown here is derived from an EMBL/GenBank/DDBJ whole genome shotgun (WGS) entry which is preliminary data.</text>
</comment>
<evidence type="ECO:0000256" key="1">
    <source>
        <dbReference type="SAM" id="Phobius"/>
    </source>
</evidence>
<sequence length="77" mass="8210">MTNLRSLVLAAGGLVILAAAAAFTLSLTLLVGALLTVTLGTRMLASRLRNAQVPVRARRQPETLRVWNDGRGTIIDL</sequence>